<dbReference type="AlphaFoldDB" id="A0A1F5MIT4"/>
<organism evidence="2 3">
    <name type="scientific">Candidatus Daviesbacteria bacterium RIFCSPLOWO2_01_FULL_40_24</name>
    <dbReference type="NCBI Taxonomy" id="1797787"/>
    <lineage>
        <taxon>Bacteria</taxon>
        <taxon>Candidatus Daviesiibacteriota</taxon>
    </lineage>
</organism>
<dbReference type="PANTHER" id="PTHR34322">
    <property type="entry name" value="TRANSPOSASE, Y1_TNP DOMAIN-CONTAINING"/>
    <property type="match status" value="1"/>
</dbReference>
<dbReference type="Gene3D" id="3.30.70.1290">
    <property type="entry name" value="Transposase IS200-like"/>
    <property type="match status" value="1"/>
</dbReference>
<dbReference type="InterPro" id="IPR002686">
    <property type="entry name" value="Transposase_17"/>
</dbReference>
<name>A0A1F5MIT4_9BACT</name>
<evidence type="ECO:0000313" key="3">
    <source>
        <dbReference type="Proteomes" id="UP000178017"/>
    </source>
</evidence>
<gene>
    <name evidence="2" type="ORF">A3B49_00345</name>
</gene>
<sequence>MPAKNTIKQYLGNGYYHIYNRGVEKRVIFQDNQDYNVFLKYLAEYLSPKDEVGLKNQLADPSLNSKERDRLLKLLRLNNFFLEVTLLAYCLMPNHFHLFIKQRNSTSIDKFMQSLLTIYSLYFNRKYQRVGTLFQSAYKALLISSEDQYLHLTRYIHHQSTFQGNTLEPRKEQPSSYPEYLGNKVTSWVEPNEILSYFSKTNPNLSYESFVKQQDDFNLIGSYDLDN</sequence>
<protein>
    <recommendedName>
        <fullName evidence="1">Transposase IS200-like domain-containing protein</fullName>
    </recommendedName>
</protein>
<evidence type="ECO:0000313" key="2">
    <source>
        <dbReference type="EMBL" id="OGE65297.1"/>
    </source>
</evidence>
<evidence type="ECO:0000259" key="1">
    <source>
        <dbReference type="SMART" id="SM01321"/>
    </source>
</evidence>
<dbReference type="Proteomes" id="UP000178017">
    <property type="component" value="Unassembled WGS sequence"/>
</dbReference>
<dbReference type="SMART" id="SM01321">
    <property type="entry name" value="Y1_Tnp"/>
    <property type="match status" value="1"/>
</dbReference>
<dbReference type="PANTHER" id="PTHR34322:SF2">
    <property type="entry name" value="TRANSPOSASE IS200-LIKE DOMAIN-CONTAINING PROTEIN"/>
    <property type="match status" value="1"/>
</dbReference>
<dbReference type="SUPFAM" id="SSF143422">
    <property type="entry name" value="Transposase IS200-like"/>
    <property type="match status" value="1"/>
</dbReference>
<feature type="domain" description="Transposase IS200-like" evidence="1">
    <location>
        <begin position="11"/>
        <end position="159"/>
    </location>
</feature>
<dbReference type="EMBL" id="MFDO01000020">
    <property type="protein sequence ID" value="OGE65297.1"/>
    <property type="molecule type" value="Genomic_DNA"/>
</dbReference>
<dbReference type="GO" id="GO:0003677">
    <property type="term" value="F:DNA binding"/>
    <property type="evidence" value="ECO:0007669"/>
    <property type="project" value="InterPro"/>
</dbReference>
<proteinExistence type="predicted"/>
<dbReference type="GO" id="GO:0004803">
    <property type="term" value="F:transposase activity"/>
    <property type="evidence" value="ECO:0007669"/>
    <property type="project" value="InterPro"/>
</dbReference>
<comment type="caution">
    <text evidence="2">The sequence shown here is derived from an EMBL/GenBank/DDBJ whole genome shotgun (WGS) entry which is preliminary data.</text>
</comment>
<dbReference type="InterPro" id="IPR036515">
    <property type="entry name" value="Transposase_17_sf"/>
</dbReference>
<accession>A0A1F5MIT4</accession>
<dbReference type="Pfam" id="PF01797">
    <property type="entry name" value="Y1_Tnp"/>
    <property type="match status" value="1"/>
</dbReference>
<reference evidence="2 3" key="1">
    <citation type="journal article" date="2016" name="Nat. Commun.">
        <title>Thousands of microbial genomes shed light on interconnected biogeochemical processes in an aquifer system.</title>
        <authorList>
            <person name="Anantharaman K."/>
            <person name="Brown C.T."/>
            <person name="Hug L.A."/>
            <person name="Sharon I."/>
            <person name="Castelle C.J."/>
            <person name="Probst A.J."/>
            <person name="Thomas B.C."/>
            <person name="Singh A."/>
            <person name="Wilkins M.J."/>
            <person name="Karaoz U."/>
            <person name="Brodie E.L."/>
            <person name="Williams K.H."/>
            <person name="Hubbard S.S."/>
            <person name="Banfield J.F."/>
        </authorList>
    </citation>
    <scope>NUCLEOTIDE SEQUENCE [LARGE SCALE GENOMIC DNA]</scope>
</reference>
<dbReference type="GO" id="GO:0006313">
    <property type="term" value="P:DNA transposition"/>
    <property type="evidence" value="ECO:0007669"/>
    <property type="project" value="InterPro"/>
</dbReference>